<feature type="domain" description="Helix-hairpin-helix DNA-binding motif class 1" evidence="9">
    <location>
        <begin position="56"/>
        <end position="75"/>
    </location>
</feature>
<dbReference type="SMART" id="SM00483">
    <property type="entry name" value="POLXc"/>
    <property type="match status" value="1"/>
</dbReference>
<evidence type="ECO:0000259" key="11">
    <source>
        <dbReference type="SMART" id="SM00483"/>
    </source>
</evidence>
<feature type="domain" description="DNA-directed DNA polymerase X" evidence="11">
    <location>
        <begin position="6"/>
        <end position="322"/>
    </location>
</feature>
<dbReference type="InterPro" id="IPR002054">
    <property type="entry name" value="DNA-dir_DNA_pol_X"/>
</dbReference>
<evidence type="ECO:0000259" key="9">
    <source>
        <dbReference type="SMART" id="SM00278"/>
    </source>
</evidence>
<dbReference type="NCBIfam" id="NF006375">
    <property type="entry name" value="PRK08609.1"/>
    <property type="match status" value="1"/>
</dbReference>
<reference evidence="12 13" key="1">
    <citation type="submission" date="2018-07" db="EMBL/GenBank/DDBJ databases">
        <title>High-quality-draft genome sequence of Gaiella occulta.</title>
        <authorList>
            <person name="Severino R."/>
            <person name="Froufe H.J.C."/>
            <person name="Rainey F.A."/>
            <person name="Barroso C."/>
            <person name="Albuquerque L."/>
            <person name="Lobo-Da-Cunha A."/>
            <person name="Da Costa M.S."/>
            <person name="Egas C."/>
        </authorList>
    </citation>
    <scope>NUCLEOTIDE SEQUENCE [LARGE SCALE GENOMIC DNA]</scope>
    <source>
        <strain evidence="12 13">F2-233</strain>
    </source>
</reference>
<keyword evidence="4" id="KW-0808">Transferase</keyword>
<dbReference type="InterPro" id="IPR003583">
    <property type="entry name" value="Hlx-hairpin-Hlx_DNA-bd_motif"/>
</dbReference>
<reference evidence="13" key="2">
    <citation type="journal article" date="2019" name="MicrobiologyOpen">
        <title>High-quality draft genome sequence of Gaiella occulta isolated from a 150 meter deep mineral water borehole and comparison with the genome sequences of other deep-branching lineages of the phylum Actinobacteria.</title>
        <authorList>
            <person name="Severino R."/>
            <person name="Froufe H.J.C."/>
            <person name="Barroso C."/>
            <person name="Albuquerque L."/>
            <person name="Lobo-da-Cunha A."/>
            <person name="da Costa M.S."/>
            <person name="Egas C."/>
        </authorList>
    </citation>
    <scope>NUCLEOTIDE SEQUENCE [LARGE SCALE GENOMIC DNA]</scope>
    <source>
        <strain evidence="13">F2-233</strain>
    </source>
</reference>
<dbReference type="SUPFAM" id="SSF47802">
    <property type="entry name" value="DNA polymerase beta, N-terminal domain-like"/>
    <property type="match status" value="1"/>
</dbReference>
<dbReference type="SUPFAM" id="SSF89550">
    <property type="entry name" value="PHP domain-like"/>
    <property type="match status" value="1"/>
</dbReference>
<accession>A0A7M2YWU9</accession>
<dbReference type="InterPro" id="IPR029398">
    <property type="entry name" value="PolB_thumb"/>
</dbReference>
<dbReference type="Gene3D" id="3.30.460.10">
    <property type="entry name" value="Beta Polymerase, domain 2"/>
    <property type="match status" value="1"/>
</dbReference>
<dbReference type="Pfam" id="PF14716">
    <property type="entry name" value="HHH_8"/>
    <property type="match status" value="1"/>
</dbReference>
<dbReference type="InterPro" id="IPR010996">
    <property type="entry name" value="HHH_MUS81"/>
</dbReference>
<dbReference type="InterPro" id="IPR004013">
    <property type="entry name" value="PHP_dom"/>
</dbReference>
<dbReference type="InterPro" id="IPR037160">
    <property type="entry name" value="DNA_Pol_thumb_sf"/>
</dbReference>
<proteinExistence type="predicted"/>
<dbReference type="EMBL" id="QQZY01000005">
    <property type="protein sequence ID" value="RDI74059.1"/>
    <property type="molecule type" value="Genomic_DNA"/>
</dbReference>
<dbReference type="InterPro" id="IPR050243">
    <property type="entry name" value="PHP_phosphatase"/>
</dbReference>
<comment type="caution">
    <text evidence="12">The sequence shown here is derived from an EMBL/GenBank/DDBJ whole genome shotgun (WGS) entry which is preliminary data.</text>
</comment>
<evidence type="ECO:0000256" key="8">
    <source>
        <dbReference type="ARBA" id="ARBA00049244"/>
    </source>
</evidence>
<comment type="cofactor">
    <cofactor evidence="1">
        <name>Mg(2+)</name>
        <dbReference type="ChEBI" id="CHEBI:18420"/>
    </cofactor>
</comment>
<dbReference type="InterPro" id="IPR022311">
    <property type="entry name" value="PolX-like"/>
</dbReference>
<dbReference type="GO" id="GO:0003887">
    <property type="term" value="F:DNA-directed DNA polymerase activity"/>
    <property type="evidence" value="ECO:0007669"/>
    <property type="project" value="UniProtKB-KW"/>
</dbReference>
<keyword evidence="13" id="KW-1185">Reference proteome</keyword>
<dbReference type="Pfam" id="PF02811">
    <property type="entry name" value="PHP"/>
    <property type="match status" value="1"/>
</dbReference>
<keyword evidence="7" id="KW-0239">DNA-directed DNA polymerase</keyword>
<dbReference type="InterPro" id="IPR027421">
    <property type="entry name" value="DNA_pol_lamdba_lyase_dom_sf"/>
</dbReference>
<dbReference type="SMART" id="SM00278">
    <property type="entry name" value="HhH1"/>
    <property type="match status" value="3"/>
</dbReference>
<protein>
    <recommendedName>
        <fullName evidence="2">DNA-directed DNA polymerase</fullName>
        <ecNumber evidence="2">2.7.7.7</ecNumber>
    </recommendedName>
</protein>
<comment type="catalytic activity">
    <reaction evidence="8">
        <text>DNA(n) + a 2'-deoxyribonucleoside 5'-triphosphate = DNA(n+1) + diphosphate</text>
        <dbReference type="Rhea" id="RHEA:22508"/>
        <dbReference type="Rhea" id="RHEA-COMP:17339"/>
        <dbReference type="Rhea" id="RHEA-COMP:17340"/>
        <dbReference type="ChEBI" id="CHEBI:33019"/>
        <dbReference type="ChEBI" id="CHEBI:61560"/>
        <dbReference type="ChEBI" id="CHEBI:173112"/>
        <dbReference type="EC" id="2.7.7.7"/>
    </reaction>
</comment>
<dbReference type="Pfam" id="PF14520">
    <property type="entry name" value="HHH_5"/>
    <property type="match status" value="1"/>
</dbReference>
<dbReference type="SMART" id="SM00481">
    <property type="entry name" value="POLIIIAc"/>
    <property type="match status" value="1"/>
</dbReference>
<organism evidence="12 13">
    <name type="scientific">Gaiella occulta</name>
    <dbReference type="NCBI Taxonomy" id="1002870"/>
    <lineage>
        <taxon>Bacteria</taxon>
        <taxon>Bacillati</taxon>
        <taxon>Actinomycetota</taxon>
        <taxon>Thermoleophilia</taxon>
        <taxon>Gaiellales</taxon>
        <taxon>Gaiellaceae</taxon>
        <taxon>Gaiella</taxon>
    </lineage>
</organism>
<evidence type="ECO:0000256" key="1">
    <source>
        <dbReference type="ARBA" id="ARBA00001946"/>
    </source>
</evidence>
<feature type="domain" description="Helix-hairpin-helix DNA-binding motif class 1" evidence="9">
    <location>
        <begin position="96"/>
        <end position="115"/>
    </location>
</feature>
<dbReference type="InterPro" id="IPR016195">
    <property type="entry name" value="Pol/histidinol_Pase-like"/>
</dbReference>
<evidence type="ECO:0000256" key="2">
    <source>
        <dbReference type="ARBA" id="ARBA00012417"/>
    </source>
</evidence>
<evidence type="ECO:0000256" key="4">
    <source>
        <dbReference type="ARBA" id="ARBA00022679"/>
    </source>
</evidence>
<dbReference type="GO" id="GO:0008270">
    <property type="term" value="F:zinc ion binding"/>
    <property type="evidence" value="ECO:0007669"/>
    <property type="project" value="TreeGrafter"/>
</dbReference>
<evidence type="ECO:0000313" key="12">
    <source>
        <dbReference type="EMBL" id="RDI74059.1"/>
    </source>
</evidence>
<dbReference type="Gene3D" id="3.20.20.140">
    <property type="entry name" value="Metal-dependent hydrolases"/>
    <property type="match status" value="1"/>
</dbReference>
<dbReference type="RefSeq" id="WP_181813586.1">
    <property type="nucleotide sequence ID" value="NZ_QQZY01000005.1"/>
</dbReference>
<sequence>MAAALPRNGDLADQLELLADLSEILGEQPFRVLAYRRAAARIRDTAASVAELALAGTARELPGIGKTIEAKIVEAVESGEMQALSRRRAQVPGEVASFMRLPGLGPKTAARIWRELGVTTLAGLREAAERQRLRALPGFGQKSEEKILRALAEGAAAGEPRRGLLGSGLPLLREVVEALRAHPAAVEVSEAGSVRRRKETFRDLDVIATAADPAALTAHFVALPWVLEVVAHGDSKATVITKQGLRLDLRVAAPESYGDLLQHFTGSKEHNVALREEAQRGGLSVSEYGVTVSETGEVRTFRDEESLYAFLGYAFIPPELRESAGELEAARTGTLPHLVELADLKGDMHCHSSWSADGRASIEEMARAAAARGYRFLCLTDHSHSLRDGRIEAQWEEIAAVNERVAPFRVLRGVEANITAKGDVDLADEVLEQLDWVVASLHTSFDRSPTERILAAIESPHVDCIGHLSGRRLSRRRGADVDVERIVARAAETRTALEINAQPERLDMRDVHARLAGEAGVLVPVDSDAHTTQALAYAELGIGQARRAWLTKDQVLNTRTWAQIAKMRG</sequence>
<dbReference type="PANTHER" id="PTHR36928">
    <property type="entry name" value="PHOSPHATASE YCDX-RELATED"/>
    <property type="match status" value="1"/>
</dbReference>
<name>A0A7M2YWU9_9ACTN</name>
<keyword evidence="6" id="KW-0235">DNA replication</keyword>
<dbReference type="PIRSF" id="PIRSF005047">
    <property type="entry name" value="UCP005047_YshC"/>
    <property type="match status" value="1"/>
</dbReference>
<dbReference type="CDD" id="cd00141">
    <property type="entry name" value="NT_POLXc"/>
    <property type="match status" value="1"/>
</dbReference>
<dbReference type="SUPFAM" id="SSF81301">
    <property type="entry name" value="Nucleotidyltransferase"/>
    <property type="match status" value="1"/>
</dbReference>
<dbReference type="EC" id="2.7.7.7" evidence="2"/>
<dbReference type="GO" id="GO:0006281">
    <property type="term" value="P:DNA repair"/>
    <property type="evidence" value="ECO:0007669"/>
    <property type="project" value="InterPro"/>
</dbReference>
<gene>
    <name evidence="12" type="ORF">Gocc_2156</name>
</gene>
<dbReference type="Gene3D" id="3.30.210.10">
    <property type="entry name" value="DNA polymerase, thumb domain"/>
    <property type="match status" value="1"/>
</dbReference>
<dbReference type="Gene3D" id="1.10.150.20">
    <property type="entry name" value="5' to 3' exonuclease, C-terminal subdomain"/>
    <property type="match status" value="1"/>
</dbReference>
<evidence type="ECO:0000256" key="7">
    <source>
        <dbReference type="ARBA" id="ARBA00022932"/>
    </source>
</evidence>
<dbReference type="Gene3D" id="1.10.150.110">
    <property type="entry name" value="DNA polymerase beta, N-terminal domain-like"/>
    <property type="match status" value="1"/>
</dbReference>
<evidence type="ECO:0000313" key="13">
    <source>
        <dbReference type="Proteomes" id="UP000254134"/>
    </source>
</evidence>
<dbReference type="AlphaFoldDB" id="A0A7M2YWU9"/>
<feature type="domain" description="Helix-hairpin-helix DNA-binding motif class 1" evidence="9">
    <location>
        <begin position="131"/>
        <end position="150"/>
    </location>
</feature>
<dbReference type="SUPFAM" id="SSF47781">
    <property type="entry name" value="RuvA domain 2-like"/>
    <property type="match status" value="1"/>
</dbReference>
<dbReference type="Proteomes" id="UP000254134">
    <property type="component" value="Unassembled WGS sequence"/>
</dbReference>
<evidence type="ECO:0000259" key="10">
    <source>
        <dbReference type="SMART" id="SM00481"/>
    </source>
</evidence>
<keyword evidence="3" id="KW-0237">DNA synthesis</keyword>
<keyword evidence="5" id="KW-0548">Nucleotidyltransferase</keyword>
<feature type="domain" description="Polymerase/histidinol phosphatase N-terminal" evidence="10">
    <location>
        <begin position="346"/>
        <end position="420"/>
    </location>
</feature>
<evidence type="ECO:0000256" key="6">
    <source>
        <dbReference type="ARBA" id="ARBA00022705"/>
    </source>
</evidence>
<dbReference type="InterPro" id="IPR043519">
    <property type="entry name" value="NT_sf"/>
</dbReference>
<dbReference type="GO" id="GO:0042578">
    <property type="term" value="F:phosphoric ester hydrolase activity"/>
    <property type="evidence" value="ECO:0007669"/>
    <property type="project" value="TreeGrafter"/>
</dbReference>
<dbReference type="GO" id="GO:0003677">
    <property type="term" value="F:DNA binding"/>
    <property type="evidence" value="ECO:0007669"/>
    <property type="project" value="InterPro"/>
</dbReference>
<dbReference type="InterPro" id="IPR010994">
    <property type="entry name" value="RuvA_2-like"/>
</dbReference>
<evidence type="ECO:0000256" key="3">
    <source>
        <dbReference type="ARBA" id="ARBA00022634"/>
    </source>
</evidence>
<dbReference type="PANTHER" id="PTHR36928:SF1">
    <property type="entry name" value="PHOSPHATASE YCDX-RELATED"/>
    <property type="match status" value="1"/>
</dbReference>
<dbReference type="InterPro" id="IPR047967">
    <property type="entry name" value="PolX_PHP"/>
</dbReference>
<dbReference type="GO" id="GO:0005829">
    <property type="term" value="C:cytosol"/>
    <property type="evidence" value="ECO:0007669"/>
    <property type="project" value="TreeGrafter"/>
</dbReference>
<evidence type="ECO:0000256" key="5">
    <source>
        <dbReference type="ARBA" id="ARBA00022695"/>
    </source>
</evidence>
<dbReference type="Pfam" id="PF14791">
    <property type="entry name" value="DNA_pol_B_thumb"/>
    <property type="match status" value="1"/>
</dbReference>
<dbReference type="CDD" id="cd07436">
    <property type="entry name" value="PHP_PolX"/>
    <property type="match status" value="1"/>
</dbReference>
<dbReference type="InterPro" id="IPR003141">
    <property type="entry name" value="Pol/His_phosphatase_N"/>
</dbReference>